<sequence length="170" mass="19378">MTKQTPLEEFSPYQAPTAAMIEETSNELELARRRTRLNAYLIDTFIFIIPLSAILVLSRLEWPPQWLIIGITGITILSVPGIIIINLILLYRNGQTIGKRELSIKIVRVNGDRAGFLRIIFARYLPMMFLSAIEVVGGFIALFDALFIFQKSRRCLHDMIADTIVIIEKK</sequence>
<feature type="transmembrane region" description="Helical" evidence="6">
    <location>
        <begin position="66"/>
        <end position="91"/>
    </location>
</feature>
<name>A0A0A6PDJ1_9GAMM</name>
<evidence type="ECO:0000259" key="7">
    <source>
        <dbReference type="Pfam" id="PF06271"/>
    </source>
</evidence>
<evidence type="ECO:0000256" key="2">
    <source>
        <dbReference type="ARBA" id="ARBA00022475"/>
    </source>
</evidence>
<evidence type="ECO:0000256" key="6">
    <source>
        <dbReference type="SAM" id="Phobius"/>
    </source>
</evidence>
<evidence type="ECO:0000256" key="5">
    <source>
        <dbReference type="ARBA" id="ARBA00023136"/>
    </source>
</evidence>
<accession>A0A0A6PDJ1</accession>
<keyword evidence="9" id="KW-1185">Reference proteome</keyword>
<evidence type="ECO:0000256" key="4">
    <source>
        <dbReference type="ARBA" id="ARBA00022989"/>
    </source>
</evidence>
<dbReference type="InterPro" id="IPR010432">
    <property type="entry name" value="RDD"/>
</dbReference>
<comment type="caution">
    <text evidence="8">The sequence shown here is derived from an EMBL/GenBank/DDBJ whole genome shotgun (WGS) entry which is preliminary data.</text>
</comment>
<keyword evidence="5 6" id="KW-0472">Membrane</keyword>
<protein>
    <recommendedName>
        <fullName evidence="7">RDD domain-containing protein</fullName>
    </recommendedName>
</protein>
<feature type="transmembrane region" description="Helical" evidence="6">
    <location>
        <begin position="127"/>
        <end position="149"/>
    </location>
</feature>
<keyword evidence="4 6" id="KW-1133">Transmembrane helix</keyword>
<evidence type="ECO:0000313" key="9">
    <source>
        <dbReference type="Proteomes" id="UP000030428"/>
    </source>
</evidence>
<dbReference type="AlphaFoldDB" id="A0A0A6PDJ1"/>
<feature type="transmembrane region" description="Helical" evidence="6">
    <location>
        <begin position="40"/>
        <end position="60"/>
    </location>
</feature>
<comment type="subcellular location">
    <subcellularLocation>
        <location evidence="1">Cell membrane</location>
        <topology evidence="1">Multi-pass membrane protein</topology>
    </subcellularLocation>
</comment>
<organism evidence="8 9">
    <name type="scientific">Candidatus Thiomargarita nelsonii</name>
    <dbReference type="NCBI Taxonomy" id="1003181"/>
    <lineage>
        <taxon>Bacteria</taxon>
        <taxon>Pseudomonadati</taxon>
        <taxon>Pseudomonadota</taxon>
        <taxon>Gammaproteobacteria</taxon>
        <taxon>Thiotrichales</taxon>
        <taxon>Thiotrichaceae</taxon>
        <taxon>Thiomargarita</taxon>
    </lineage>
</organism>
<dbReference type="GO" id="GO:0005886">
    <property type="term" value="C:plasma membrane"/>
    <property type="evidence" value="ECO:0007669"/>
    <property type="project" value="UniProtKB-SubCell"/>
</dbReference>
<reference evidence="8 9" key="1">
    <citation type="journal article" date="2016" name="Front. Microbiol.">
        <title>Single-Cell (Meta-)Genomics of a Dimorphic Candidatus Thiomargarita nelsonii Reveals Genomic Plasticity.</title>
        <authorList>
            <person name="Flood B.E."/>
            <person name="Fliss P."/>
            <person name="Jones D.S."/>
            <person name="Dick G.J."/>
            <person name="Jain S."/>
            <person name="Kaster A.K."/>
            <person name="Winkel M."/>
            <person name="Mussmann M."/>
            <person name="Bailey J."/>
        </authorList>
    </citation>
    <scope>NUCLEOTIDE SEQUENCE [LARGE SCALE GENOMIC DNA]</scope>
    <source>
        <strain evidence="8">Hydrate Ridge</strain>
    </source>
</reference>
<evidence type="ECO:0000256" key="3">
    <source>
        <dbReference type="ARBA" id="ARBA00022692"/>
    </source>
</evidence>
<evidence type="ECO:0000313" key="8">
    <source>
        <dbReference type="EMBL" id="KHD08788.1"/>
    </source>
</evidence>
<keyword evidence="3 6" id="KW-0812">Transmembrane</keyword>
<dbReference type="PANTHER" id="PTHR36115">
    <property type="entry name" value="PROLINE-RICH ANTIGEN HOMOLOG-RELATED"/>
    <property type="match status" value="1"/>
</dbReference>
<feature type="domain" description="RDD" evidence="7">
    <location>
        <begin position="34"/>
        <end position="161"/>
    </location>
</feature>
<dbReference type="Proteomes" id="UP000030428">
    <property type="component" value="Unassembled WGS sequence"/>
</dbReference>
<dbReference type="InterPro" id="IPR051791">
    <property type="entry name" value="Pra-immunoreactive"/>
</dbReference>
<evidence type="ECO:0000256" key="1">
    <source>
        <dbReference type="ARBA" id="ARBA00004651"/>
    </source>
</evidence>
<proteinExistence type="predicted"/>
<gene>
    <name evidence="8" type="ORF">PN36_12965</name>
</gene>
<dbReference type="Pfam" id="PF06271">
    <property type="entry name" value="RDD"/>
    <property type="match status" value="1"/>
</dbReference>
<dbReference type="EMBL" id="JSZA02000041">
    <property type="protein sequence ID" value="KHD08788.1"/>
    <property type="molecule type" value="Genomic_DNA"/>
</dbReference>
<keyword evidence="2" id="KW-1003">Cell membrane</keyword>